<name>A0A8S5LCI8_9CAUD</name>
<sequence>MIWWCDDMNRQQRRMAQKKGLPVAHEPVFNMKQSDIKKIKQEASEKAVNTAMILLLGIPVKVLKEQYGWGMKKRLPEFCEAMIDVYTDFSNGDLTLEQFADLIYQECGVKFVNNE</sequence>
<accession>A0A8S5LCI8</accession>
<protein>
    <submittedName>
        <fullName evidence="1">Uncharacterized protein</fullName>
    </submittedName>
</protein>
<reference evidence="1" key="1">
    <citation type="journal article" date="2021" name="Proc. Natl. Acad. Sci. U.S.A.">
        <title>A Catalog of Tens of Thousands of Viruses from Human Metagenomes Reveals Hidden Associations with Chronic Diseases.</title>
        <authorList>
            <person name="Tisza M.J."/>
            <person name="Buck C.B."/>
        </authorList>
    </citation>
    <scope>NUCLEOTIDE SEQUENCE</scope>
    <source>
        <strain evidence="1">CtYKh4</strain>
    </source>
</reference>
<proteinExistence type="predicted"/>
<dbReference type="EMBL" id="BK014682">
    <property type="protein sequence ID" value="DAD67666.1"/>
    <property type="molecule type" value="Genomic_DNA"/>
</dbReference>
<evidence type="ECO:0000313" key="1">
    <source>
        <dbReference type="EMBL" id="DAD67666.1"/>
    </source>
</evidence>
<organism evidence="1">
    <name type="scientific">Siphoviridae sp. ctYKh4</name>
    <dbReference type="NCBI Taxonomy" id="2823586"/>
    <lineage>
        <taxon>Viruses</taxon>
        <taxon>Duplodnaviria</taxon>
        <taxon>Heunggongvirae</taxon>
        <taxon>Uroviricota</taxon>
        <taxon>Caudoviricetes</taxon>
    </lineage>
</organism>